<protein>
    <submittedName>
        <fullName evidence="7">Peptidoglycan DD-metalloendopeptidase family protein</fullName>
    </submittedName>
</protein>
<gene>
    <name evidence="7" type="ORF">FYJ58_14335</name>
</gene>
<sequence>MKKIYRLCLIGILVAFVAGGTIGVCYAASNGTISQAEKQKEKLQKKKKQTEKEIAALEVEKDNVAVYIKKLDKQMNKINKEISTLNLKIESANKNLSATKEELVKAKQEEKRQYESMKLRIQYMYENGSQDYIAILLESKSFSDFLNRAEYIRKISEYDNALYEDYKEMKEKISKKEKELEDKLEELNVLNEELAYEKSTVRKLTVSKNEELKKYESSIDDANEQVNAYQEEIEKQEALIEDLLEQERKRIEEEERKRKEEEERKKQEEAKKKQEQTQQNSNTQNQGQPDSSTQTQAGGFRWPLAVSGRITSYFGGRDQPTAGASTYHKGIDIAAPQGTAVLAAKGGTVVTATYSSSAGNYVMIYHGNSTYTVYMHCSSLNVSKGQQVSQGQTIAAVGSTGVSTGAHLHFGISVGGSYVNPLNYVSQ</sequence>
<comment type="caution">
    <text evidence="7">The sequence shown here is derived from an EMBL/GenBank/DDBJ whole genome shotgun (WGS) entry which is preliminary data.</text>
</comment>
<evidence type="ECO:0000256" key="4">
    <source>
        <dbReference type="SAM" id="SignalP"/>
    </source>
</evidence>
<organism evidence="7 8">
    <name type="scientific">Velocimicrobium porci</name>
    <dbReference type="NCBI Taxonomy" id="2606634"/>
    <lineage>
        <taxon>Bacteria</taxon>
        <taxon>Bacillati</taxon>
        <taxon>Bacillota</taxon>
        <taxon>Clostridia</taxon>
        <taxon>Lachnospirales</taxon>
        <taxon>Lachnospiraceae</taxon>
        <taxon>Velocimicrobium</taxon>
    </lineage>
</organism>
<proteinExistence type="predicted"/>
<feature type="chain" id="PRO_5026949290" evidence="4">
    <location>
        <begin position="28"/>
        <end position="427"/>
    </location>
</feature>
<evidence type="ECO:0000256" key="2">
    <source>
        <dbReference type="SAM" id="Coils"/>
    </source>
</evidence>
<evidence type="ECO:0000256" key="1">
    <source>
        <dbReference type="ARBA" id="ARBA00022729"/>
    </source>
</evidence>
<evidence type="ECO:0000259" key="6">
    <source>
        <dbReference type="Pfam" id="PF24568"/>
    </source>
</evidence>
<dbReference type="GO" id="GO:0004222">
    <property type="term" value="F:metalloendopeptidase activity"/>
    <property type="evidence" value="ECO:0007669"/>
    <property type="project" value="TreeGrafter"/>
</dbReference>
<keyword evidence="1 4" id="KW-0732">Signal</keyword>
<dbReference type="Gene3D" id="2.70.70.10">
    <property type="entry name" value="Glucose Permease (Domain IIA)"/>
    <property type="match status" value="1"/>
</dbReference>
<feature type="domain" description="M23ase beta-sheet core" evidence="5">
    <location>
        <begin position="327"/>
        <end position="421"/>
    </location>
</feature>
<evidence type="ECO:0000256" key="3">
    <source>
        <dbReference type="SAM" id="MobiDB-lite"/>
    </source>
</evidence>
<dbReference type="Pfam" id="PF24568">
    <property type="entry name" value="CC_PcsB"/>
    <property type="match status" value="1"/>
</dbReference>
<name>A0A6L5Y1I1_9FIRM</name>
<evidence type="ECO:0000313" key="7">
    <source>
        <dbReference type="EMBL" id="MSS65030.1"/>
    </source>
</evidence>
<accession>A0A6L5Y1I1</accession>
<reference evidence="7 8" key="1">
    <citation type="submission" date="2019-08" db="EMBL/GenBank/DDBJ databases">
        <title>In-depth cultivation of the pig gut microbiome towards novel bacterial diversity and tailored functional studies.</title>
        <authorList>
            <person name="Wylensek D."/>
            <person name="Hitch T.C.A."/>
            <person name="Clavel T."/>
        </authorList>
    </citation>
    <scope>NUCLEOTIDE SEQUENCE [LARGE SCALE GENOMIC DNA]</scope>
    <source>
        <strain evidence="7 8">WCA-693-APC-MOT-I</strain>
    </source>
</reference>
<dbReference type="PANTHER" id="PTHR21666">
    <property type="entry name" value="PEPTIDASE-RELATED"/>
    <property type="match status" value="1"/>
</dbReference>
<dbReference type="Proteomes" id="UP000482209">
    <property type="component" value="Unassembled WGS sequence"/>
</dbReference>
<dbReference type="SUPFAM" id="SSF51261">
    <property type="entry name" value="Duplicated hybrid motif"/>
    <property type="match status" value="1"/>
</dbReference>
<dbReference type="Gene3D" id="6.10.250.3150">
    <property type="match status" value="1"/>
</dbReference>
<keyword evidence="8" id="KW-1185">Reference proteome</keyword>
<dbReference type="PANTHER" id="PTHR21666:SF270">
    <property type="entry name" value="MUREIN HYDROLASE ACTIVATOR ENVC"/>
    <property type="match status" value="1"/>
</dbReference>
<dbReference type="AlphaFoldDB" id="A0A6L5Y1I1"/>
<evidence type="ECO:0000259" key="5">
    <source>
        <dbReference type="Pfam" id="PF01551"/>
    </source>
</evidence>
<dbReference type="InterPro" id="IPR011055">
    <property type="entry name" value="Dup_hybrid_motif"/>
</dbReference>
<dbReference type="CDD" id="cd12797">
    <property type="entry name" value="M23_peptidase"/>
    <property type="match status" value="1"/>
</dbReference>
<dbReference type="InterPro" id="IPR016047">
    <property type="entry name" value="M23ase_b-sheet_dom"/>
</dbReference>
<dbReference type="InterPro" id="IPR057309">
    <property type="entry name" value="PcsB_CC"/>
</dbReference>
<dbReference type="InterPro" id="IPR050570">
    <property type="entry name" value="Cell_wall_metabolism_enzyme"/>
</dbReference>
<dbReference type="EMBL" id="VUMT01000053">
    <property type="protein sequence ID" value="MSS65030.1"/>
    <property type="molecule type" value="Genomic_DNA"/>
</dbReference>
<feature type="domain" description="Peptidoglycan hydrolase PcsB coiled-coil" evidence="6">
    <location>
        <begin position="110"/>
        <end position="176"/>
    </location>
</feature>
<feature type="coiled-coil region" evidence="2">
    <location>
        <begin position="26"/>
        <end position="120"/>
    </location>
</feature>
<dbReference type="Pfam" id="PF01551">
    <property type="entry name" value="Peptidase_M23"/>
    <property type="match status" value="1"/>
</dbReference>
<evidence type="ECO:0000313" key="8">
    <source>
        <dbReference type="Proteomes" id="UP000482209"/>
    </source>
</evidence>
<dbReference type="RefSeq" id="WP_154520375.1">
    <property type="nucleotide sequence ID" value="NZ_VUMT01000053.1"/>
</dbReference>
<keyword evidence="2" id="KW-0175">Coiled coil</keyword>
<feature type="compositionally biased region" description="Low complexity" evidence="3">
    <location>
        <begin position="276"/>
        <end position="288"/>
    </location>
</feature>
<feature type="region of interest" description="Disordered" evidence="3">
    <location>
        <begin position="253"/>
        <end position="300"/>
    </location>
</feature>
<feature type="compositionally biased region" description="Basic and acidic residues" evidence="3">
    <location>
        <begin position="253"/>
        <end position="275"/>
    </location>
</feature>
<feature type="signal peptide" evidence="4">
    <location>
        <begin position="1"/>
        <end position="27"/>
    </location>
</feature>